<dbReference type="PANTHER" id="PTHR43583">
    <property type="entry name" value="2-IMINOACETATE SYNTHASE"/>
    <property type="match status" value="1"/>
</dbReference>
<dbReference type="EMBL" id="LCIN01000014">
    <property type="protein sequence ID" value="KKT56388.1"/>
    <property type="molecule type" value="Genomic_DNA"/>
</dbReference>
<sequence>MFTERFNPDVLAKMLDANSPSANEVSRLLQMDSLDVPELARLILASDNETSRLEVISAGNQRRESVWQKRLFLMPPLYISDGDPNREGCLDYCVYCPWRHGNVPADKLTRMNPDEVRREAAHLLQLGYGDIELVAATDPELLKGQNAARMVAATREAGAQNVGINFFPLKRSGDYRALADAGCTFAIVWQETYLADIYKKVHPRGPKANMQYRLEAHDRALQGGIKTAGVAFLGGLADWRFEALATLDHALYLRKEYGANIIFGMPRWKDGAGIPMHTAPAFYGDKEYEFVGALYSLAIPEALPWFSTREHFDLSARCAKGGGCMFTLDCSTEVGGYTKQGGFAQFPVYSRSFAQGVEWLKNLGYDPQIHLPW</sequence>
<dbReference type="SUPFAM" id="SSF102114">
    <property type="entry name" value="Radical SAM enzymes"/>
    <property type="match status" value="1"/>
</dbReference>
<dbReference type="InterPro" id="IPR058240">
    <property type="entry name" value="rSAM_sf"/>
</dbReference>
<comment type="caution">
    <text evidence="1">The sequence shown here is derived from an EMBL/GenBank/DDBJ whole genome shotgun (WGS) entry which is preliminary data.</text>
</comment>
<protein>
    <submittedName>
        <fullName evidence="1">Biotin synthase</fullName>
    </submittedName>
</protein>
<dbReference type="InterPro" id="IPR013785">
    <property type="entry name" value="Aldolase_TIM"/>
</dbReference>
<dbReference type="Proteomes" id="UP000033977">
    <property type="component" value="Unassembled WGS sequence"/>
</dbReference>
<accession>A0A0G1IC54</accession>
<proteinExistence type="predicted"/>
<organism evidence="1 2">
    <name type="scientific">Candidatus Giovannonibacteria bacterium GW2011_GWB1_44_23</name>
    <dbReference type="NCBI Taxonomy" id="1618652"/>
    <lineage>
        <taxon>Bacteria</taxon>
        <taxon>Candidatus Giovannoniibacteriota</taxon>
    </lineage>
</organism>
<gene>
    <name evidence="1" type="ORF">UW49_C0014G0002</name>
</gene>
<dbReference type="AlphaFoldDB" id="A0A0G1IC54"/>
<name>A0A0G1IC54_9BACT</name>
<evidence type="ECO:0000313" key="1">
    <source>
        <dbReference type="EMBL" id="KKT56388.1"/>
    </source>
</evidence>
<dbReference type="Gene3D" id="3.20.20.70">
    <property type="entry name" value="Aldolase class I"/>
    <property type="match status" value="1"/>
</dbReference>
<dbReference type="InterPro" id="IPR034428">
    <property type="entry name" value="ThiH/NoCL/HydG-like"/>
</dbReference>
<evidence type="ECO:0000313" key="2">
    <source>
        <dbReference type="Proteomes" id="UP000033977"/>
    </source>
</evidence>
<dbReference type="PANTHER" id="PTHR43583:SF1">
    <property type="entry name" value="2-IMINOACETATE SYNTHASE"/>
    <property type="match status" value="1"/>
</dbReference>
<reference evidence="1 2" key="1">
    <citation type="journal article" date="2015" name="Nature">
        <title>rRNA introns, odd ribosomes, and small enigmatic genomes across a large radiation of phyla.</title>
        <authorList>
            <person name="Brown C.T."/>
            <person name="Hug L.A."/>
            <person name="Thomas B.C."/>
            <person name="Sharon I."/>
            <person name="Castelle C.J."/>
            <person name="Singh A."/>
            <person name="Wilkins M.J."/>
            <person name="Williams K.H."/>
            <person name="Banfield J.F."/>
        </authorList>
    </citation>
    <scope>NUCLEOTIDE SEQUENCE [LARGE SCALE GENOMIC DNA]</scope>
</reference>